<comment type="subcellular location">
    <subcellularLocation>
        <location evidence="1">Cell membrane</location>
        <topology evidence="1">Multi-pass membrane protein</topology>
    </subcellularLocation>
</comment>
<proteinExistence type="inferred from homology"/>
<dbReference type="PANTHER" id="PTHR33452">
    <property type="entry name" value="OXIDOREDUCTASE CATD-RELATED"/>
    <property type="match status" value="1"/>
</dbReference>
<protein>
    <submittedName>
        <fullName evidence="9">DoxX family protein</fullName>
    </submittedName>
</protein>
<comment type="similarity">
    <text evidence="2">Belongs to the DoxX family.</text>
</comment>
<sequence length="179" mass="18210">MIGRSQDGVLLASRLLLAAALLPTGIARALNVSGFALSLAGAGMPSPNAVATAAVVVQVFGPLALILGVMPRLTGIALAGFAVTMAMLLHGFWTYAGAAALTERTLFLADLGLAGGFLIYAITGPGAWSWQGWRQSSREAAVRAPAKSRSSKPQSANGNAKSTKGPKRSPARPSSRAAA</sequence>
<keyword evidence="5 8" id="KW-1133">Transmembrane helix</keyword>
<evidence type="ECO:0000256" key="4">
    <source>
        <dbReference type="ARBA" id="ARBA00022692"/>
    </source>
</evidence>
<dbReference type="RefSeq" id="WP_238209057.1">
    <property type="nucleotide sequence ID" value="NZ_JBHTND010000049.1"/>
</dbReference>
<evidence type="ECO:0000313" key="9">
    <source>
        <dbReference type="EMBL" id="MFD1304036.1"/>
    </source>
</evidence>
<feature type="transmembrane region" description="Helical" evidence="8">
    <location>
        <begin position="107"/>
        <end position="128"/>
    </location>
</feature>
<evidence type="ECO:0000313" key="10">
    <source>
        <dbReference type="Proteomes" id="UP001597176"/>
    </source>
</evidence>
<gene>
    <name evidence="9" type="ORF">ACFQ4G_20935</name>
</gene>
<dbReference type="Proteomes" id="UP001597176">
    <property type="component" value="Unassembled WGS sequence"/>
</dbReference>
<feature type="transmembrane region" description="Helical" evidence="8">
    <location>
        <begin position="49"/>
        <end position="69"/>
    </location>
</feature>
<evidence type="ECO:0000256" key="5">
    <source>
        <dbReference type="ARBA" id="ARBA00022989"/>
    </source>
</evidence>
<keyword evidence="3" id="KW-1003">Cell membrane</keyword>
<evidence type="ECO:0000256" key="3">
    <source>
        <dbReference type="ARBA" id="ARBA00022475"/>
    </source>
</evidence>
<dbReference type="InterPro" id="IPR051907">
    <property type="entry name" value="DoxX-like_oxidoreductase"/>
</dbReference>
<dbReference type="PANTHER" id="PTHR33452:SF1">
    <property type="entry name" value="INNER MEMBRANE PROTEIN YPHA-RELATED"/>
    <property type="match status" value="1"/>
</dbReference>
<keyword evidence="4 8" id="KW-0812">Transmembrane</keyword>
<keyword evidence="6 8" id="KW-0472">Membrane</keyword>
<feature type="transmembrane region" description="Helical" evidence="8">
    <location>
        <begin position="76"/>
        <end position="95"/>
    </location>
</feature>
<dbReference type="Pfam" id="PF07681">
    <property type="entry name" value="DoxX"/>
    <property type="match status" value="1"/>
</dbReference>
<organism evidence="9 10">
    <name type="scientific">Methylobacterium marchantiae</name>
    <dbReference type="NCBI Taxonomy" id="600331"/>
    <lineage>
        <taxon>Bacteria</taxon>
        <taxon>Pseudomonadati</taxon>
        <taxon>Pseudomonadota</taxon>
        <taxon>Alphaproteobacteria</taxon>
        <taxon>Hyphomicrobiales</taxon>
        <taxon>Methylobacteriaceae</taxon>
        <taxon>Methylobacterium</taxon>
    </lineage>
</organism>
<reference evidence="10" key="1">
    <citation type="journal article" date="2019" name="Int. J. Syst. Evol. Microbiol.">
        <title>The Global Catalogue of Microorganisms (GCM) 10K type strain sequencing project: providing services to taxonomists for standard genome sequencing and annotation.</title>
        <authorList>
            <consortium name="The Broad Institute Genomics Platform"/>
            <consortium name="The Broad Institute Genome Sequencing Center for Infectious Disease"/>
            <person name="Wu L."/>
            <person name="Ma J."/>
        </authorList>
    </citation>
    <scope>NUCLEOTIDE SEQUENCE [LARGE SCALE GENOMIC DNA]</scope>
    <source>
        <strain evidence="10">CCUG 56108</strain>
    </source>
</reference>
<comment type="caution">
    <text evidence="9">The sequence shown here is derived from an EMBL/GenBank/DDBJ whole genome shotgun (WGS) entry which is preliminary data.</text>
</comment>
<evidence type="ECO:0000256" key="2">
    <source>
        <dbReference type="ARBA" id="ARBA00006679"/>
    </source>
</evidence>
<evidence type="ECO:0000256" key="6">
    <source>
        <dbReference type="ARBA" id="ARBA00023136"/>
    </source>
</evidence>
<dbReference type="EMBL" id="JBHTND010000049">
    <property type="protein sequence ID" value="MFD1304036.1"/>
    <property type="molecule type" value="Genomic_DNA"/>
</dbReference>
<evidence type="ECO:0000256" key="7">
    <source>
        <dbReference type="SAM" id="MobiDB-lite"/>
    </source>
</evidence>
<evidence type="ECO:0000256" key="1">
    <source>
        <dbReference type="ARBA" id="ARBA00004651"/>
    </source>
</evidence>
<accession>A0ABW3X4Y5</accession>
<feature type="region of interest" description="Disordered" evidence="7">
    <location>
        <begin position="139"/>
        <end position="179"/>
    </location>
</feature>
<feature type="compositionally biased region" description="Polar residues" evidence="7">
    <location>
        <begin position="151"/>
        <end position="162"/>
    </location>
</feature>
<keyword evidence="10" id="KW-1185">Reference proteome</keyword>
<dbReference type="InterPro" id="IPR032808">
    <property type="entry name" value="DoxX"/>
</dbReference>
<evidence type="ECO:0000256" key="8">
    <source>
        <dbReference type="SAM" id="Phobius"/>
    </source>
</evidence>
<name>A0ABW3X4Y5_9HYPH</name>